<keyword evidence="4" id="KW-1185">Reference proteome</keyword>
<dbReference type="InterPro" id="IPR006311">
    <property type="entry name" value="TAT_signal"/>
</dbReference>
<name>A0A9X1VHX5_9BACT</name>
<keyword evidence="1" id="KW-0732">Signal</keyword>
<feature type="domain" description="DUF4394" evidence="2">
    <location>
        <begin position="48"/>
        <end position="304"/>
    </location>
</feature>
<evidence type="ECO:0000313" key="3">
    <source>
        <dbReference type="EMBL" id="MCI1188463.1"/>
    </source>
</evidence>
<feature type="signal peptide" evidence="1">
    <location>
        <begin position="1"/>
        <end position="37"/>
    </location>
</feature>
<dbReference type="InterPro" id="IPR025507">
    <property type="entry name" value="DUF4394"/>
</dbReference>
<dbReference type="PROSITE" id="PS51318">
    <property type="entry name" value="TAT"/>
    <property type="match status" value="1"/>
</dbReference>
<protein>
    <submittedName>
        <fullName evidence="3">DUF4394 domain-containing protein</fullName>
    </submittedName>
</protein>
<feature type="chain" id="PRO_5040785867" evidence="1">
    <location>
        <begin position="38"/>
        <end position="1480"/>
    </location>
</feature>
<dbReference type="Pfam" id="PF14339">
    <property type="entry name" value="DUF4394"/>
    <property type="match status" value="3"/>
</dbReference>
<proteinExistence type="predicted"/>
<accession>A0A9X1VHX5</accession>
<gene>
    <name evidence="3" type="ORF">MON38_13625</name>
</gene>
<evidence type="ECO:0000313" key="4">
    <source>
        <dbReference type="Proteomes" id="UP001139193"/>
    </source>
</evidence>
<evidence type="ECO:0000259" key="2">
    <source>
        <dbReference type="Pfam" id="PF14339"/>
    </source>
</evidence>
<feature type="domain" description="DUF4394" evidence="2">
    <location>
        <begin position="327"/>
        <end position="571"/>
    </location>
</feature>
<comment type="caution">
    <text evidence="3">The sequence shown here is derived from an EMBL/GenBank/DDBJ whole genome shotgun (WGS) entry which is preliminary data.</text>
</comment>
<reference evidence="3" key="1">
    <citation type="submission" date="2022-03" db="EMBL/GenBank/DDBJ databases">
        <title>Bacterial whole genome sequence for Hymenobacter sp. DH14.</title>
        <authorList>
            <person name="Le V."/>
        </authorList>
    </citation>
    <scope>NUCLEOTIDE SEQUENCE</scope>
    <source>
        <strain evidence="3">DH14</strain>
    </source>
</reference>
<feature type="domain" description="DUF4394" evidence="2">
    <location>
        <begin position="598"/>
        <end position="840"/>
    </location>
</feature>
<evidence type="ECO:0000256" key="1">
    <source>
        <dbReference type="SAM" id="SignalP"/>
    </source>
</evidence>
<sequence length="1480" mass="150474">MSTPLLSPLAARRRFRRLIGTAAGFALMLAAPAAAQAQTIFGLSGTDLTSVNLASPATSQTRVAITGITAGQALVGLDFRPATGELFALGYDASTAGNNARLYVINQTTAVATPVGAAAVRLELGGSTERIAFDFNPTVDRIRVAGTNDANYRLNPNNGTLATPMDTNLAYVAGDANAGQNPYIGTAAYTNSFIGAATTTLYYIDEQRSTLVRSDNPNGGSLATVVPISPTAGGNPTPINSPGTSTDLDIYTFGPNDQQSYLSVNLVDGNGNFILFVYRLNLATGATTFSGAIQGTGVGITDIAIRIDRTAPAVSGRQLYAVSTNNNLLSFNSGTPGFINSSVAITGIATGQTLVGTDFRPNTGQLFGLGYNAGTGESRLYTIDLTTAVATPVGSGPITLALGDATDNIGFDFNPTVDRIRVVSTNRADFRLNPNNGALAATDGQLTYAAGDANASQTPRIGSVGYTNSYPGSTSTTLYDIDEALSTLAIQNPPNAGTLNTTGPLTGLTLSSSNALVDVDVYFDRSSLVNEAYLTANPNGQTTSNLYTLALGSGATTLVGAIGLGIPVRDISAQLAGADASAQLMPGVRLLYGVAGGNLVSFASDNPTVIRTAVNITGLPVDGSQVLVGTDFSPATGELFALGYNVNTQQGQLYKLDISTGALAAVGSLNSYNLGTTAASIGFDFNPTVNLIRVTSGTNQANLRVNPATGAVTVDTNLSNPSGTPVLTGVAYTNNDNNANTGTTLYGIDQARSVLLRSTNANAGTYVDQGSLGVALNTALGADFDIYSDLSNAALPGNAAFLAAGASGSSTDNLYTVDLTAGNASLVGRIGSGTNLTGLAAFLTPGPTIAAGLTWTGAVSTDWGTAGNWSPAQVPTATDNVTIPDVANDPVVTGNQLANAVTLNTGAVLTLADGSVLSVSGNIVNNSATITSSGTNVTGRITLAGAAAQTISGTLTTFPNLTVGAAGASIGGPVSIRRGLVLNGTFTTASQTLTLLSDATGTAYVVNNGGAAVAGAATVQRYITPTNPGPGYRHYSTPVSGNTVSDFTTPSYLPVVNSAYNSAADPRMVQPYPTVFYYDQSRLATSNLSYAVGDFDNGFLSPGALTDGLVVGRGYTVNIGGTNLVDFTGTLNNGAYSSGALARGAQSNAGYHLLGNPYPGAINYNTVLGASTGIESALYVFKSNGQYTGTYTSYVNGASTNTGTNVLPVGQGFFVRVAAGQTGNVSFTNAARLDAPDNTPFQRTTGTRPELTLALRSATAANQAVLYFEQGATTAFDAGFDSHYLPSTNGLLLATEAGSETLAINGLPLLTGADVVVPLRVAVATAGTYNLMVDNLANLPTGYFAYLRDGLTGTYVNLATTPSVALTLAANGAAGGRYAVVFSKQSQVLASAPAALAQLATVFPNPAHGTATLLLPVALRGQQATAVMIVDNVGRVVLSRTLAAGTAEALELPIASLAPGVYSVVARTAAGLVAKRLVVE</sequence>
<organism evidence="3 4">
    <name type="scientific">Hymenobacter cyanobacteriorum</name>
    <dbReference type="NCBI Taxonomy" id="2926463"/>
    <lineage>
        <taxon>Bacteria</taxon>
        <taxon>Pseudomonadati</taxon>
        <taxon>Bacteroidota</taxon>
        <taxon>Cytophagia</taxon>
        <taxon>Cytophagales</taxon>
        <taxon>Hymenobacteraceae</taxon>
        <taxon>Hymenobacter</taxon>
    </lineage>
</organism>
<dbReference type="Proteomes" id="UP001139193">
    <property type="component" value="Unassembled WGS sequence"/>
</dbReference>
<dbReference type="RefSeq" id="WP_241936721.1">
    <property type="nucleotide sequence ID" value="NZ_JALBGC010000003.1"/>
</dbReference>
<dbReference type="EMBL" id="JALBGC010000003">
    <property type="protein sequence ID" value="MCI1188463.1"/>
    <property type="molecule type" value="Genomic_DNA"/>
</dbReference>